<dbReference type="Proteomes" id="UP000294299">
    <property type="component" value="Chromosome NFRAN"/>
</dbReference>
<dbReference type="PANTHER" id="PTHR19328:SF13">
    <property type="entry name" value="HIPL1 PROTEIN"/>
    <property type="match status" value="1"/>
</dbReference>
<dbReference type="GO" id="GO:0016491">
    <property type="term" value="F:oxidoreductase activity"/>
    <property type="evidence" value="ECO:0007669"/>
    <property type="project" value="UniProtKB-KW"/>
</dbReference>
<accession>A0A484I5P3</accession>
<dbReference type="EMBL" id="LR216287">
    <property type="protein sequence ID" value="VFJ12508.1"/>
    <property type="molecule type" value="Genomic_DNA"/>
</dbReference>
<dbReference type="SUPFAM" id="SSF50952">
    <property type="entry name" value="Soluble quinoprotein glucose dehydrogenase"/>
    <property type="match status" value="1"/>
</dbReference>
<name>A0A484I5P3_9ARCH</name>
<keyword evidence="1" id="KW-1133">Transmembrane helix</keyword>
<dbReference type="Gene3D" id="2.120.10.30">
    <property type="entry name" value="TolB, C-terminal domain"/>
    <property type="match status" value="1"/>
</dbReference>
<gene>
    <name evidence="3" type="primary">yliI</name>
    <name evidence="3" type="ORF">NFRAN_0187</name>
</gene>
<dbReference type="GeneID" id="39419767"/>
<sequence length="450" mass="49892">MKIGNHSRAVGFLSRKNKVETSFILICSVFAFLFSLIFVFFPVSIYAQSVDDPNLVVEPYTEGLVNATSMAFLDSENMLVLERGGTVRLVSNGQLVEQPILKVPVNSTHVERGLLGIAVLDNTKGNKSEISTFDQGQENNNLSVLLYFTEPVISGISYSETGTQLNDTLRNRVYKYDWNNFTKTLENPTLIVDLQALPGPNHNAGKLMIGPDNLLYGMIGDLLTHKGQLQNFKDGPPPDDTSIIYRVNASDGSIPTTGNPFSTDPSNPLSKYYAYGIRNSFGITYDPITGNVWTSENGEAKYDEINLVKPGFNGGWKSVTGPISNSTNTEDDLFRIEGSYYSDPILSWFRPIGITDLEFLNSSTLGERYSNNLFAGDYNKGNLYYFELTPNRTALALPNIPDRVVDTEEEQSSIVFGDGFIHITDLETGPEDGYLYILTYNGIIYRVLPA</sequence>
<dbReference type="PANTHER" id="PTHR19328">
    <property type="entry name" value="HEDGEHOG-INTERACTING PROTEIN"/>
    <property type="match status" value="1"/>
</dbReference>
<dbReference type="AlphaFoldDB" id="A0A484I5P3"/>
<reference evidence="3 4" key="1">
    <citation type="submission" date="2019-02" db="EMBL/GenBank/DDBJ databases">
        <authorList>
            <person name="Lehtovirta-Morley E L."/>
        </authorList>
    </citation>
    <scope>NUCLEOTIDE SEQUENCE [LARGE SCALE GENOMIC DNA]</scope>
    <source>
        <strain evidence="3">NFRAN1</strain>
    </source>
</reference>
<dbReference type="Pfam" id="PF07995">
    <property type="entry name" value="GSDH"/>
    <property type="match status" value="1"/>
</dbReference>
<dbReference type="RefSeq" id="WP_134482630.1">
    <property type="nucleotide sequence ID" value="NZ_LR216287.1"/>
</dbReference>
<dbReference type="KEGG" id="nfn:NFRAN_0187"/>
<keyword evidence="3" id="KW-0560">Oxidoreductase</keyword>
<feature type="transmembrane region" description="Helical" evidence="1">
    <location>
        <begin position="21"/>
        <end position="47"/>
    </location>
</feature>
<organism evidence="3 4">
    <name type="scientific">Candidatus Nitrosocosmicus franklandianus</name>
    <dbReference type="NCBI Taxonomy" id="1798806"/>
    <lineage>
        <taxon>Archaea</taxon>
        <taxon>Nitrososphaerota</taxon>
        <taxon>Nitrososphaeria</taxon>
        <taxon>Nitrososphaerales</taxon>
        <taxon>Nitrososphaeraceae</taxon>
        <taxon>Candidatus Nitrosocosmicus</taxon>
    </lineage>
</organism>
<evidence type="ECO:0000259" key="2">
    <source>
        <dbReference type="Pfam" id="PF07995"/>
    </source>
</evidence>
<dbReference type="EC" id="1.1.5.-" evidence="3"/>
<keyword evidence="1" id="KW-0812">Transmembrane</keyword>
<dbReference type="InterPro" id="IPR011042">
    <property type="entry name" value="6-blade_b-propeller_TolB-like"/>
</dbReference>
<dbReference type="OrthoDB" id="6744at2157"/>
<protein>
    <submittedName>
        <fullName evidence="3">Soluble aldose sugar dehydrogenase YliI</fullName>
        <ecNumber evidence="3">1.1.5.-</ecNumber>
    </submittedName>
</protein>
<evidence type="ECO:0000313" key="3">
    <source>
        <dbReference type="EMBL" id="VFJ12508.1"/>
    </source>
</evidence>
<feature type="domain" description="Glucose/Sorbosone dehydrogenase" evidence="2">
    <location>
        <begin position="67"/>
        <end position="441"/>
    </location>
</feature>
<dbReference type="InterPro" id="IPR011041">
    <property type="entry name" value="Quinoprot_gluc/sorb_DH_b-prop"/>
</dbReference>
<keyword evidence="4" id="KW-1185">Reference proteome</keyword>
<keyword evidence="1" id="KW-0472">Membrane</keyword>
<dbReference type="InterPro" id="IPR012938">
    <property type="entry name" value="Glc/Sorbosone_DH"/>
</dbReference>
<proteinExistence type="predicted"/>
<evidence type="ECO:0000256" key="1">
    <source>
        <dbReference type="SAM" id="Phobius"/>
    </source>
</evidence>
<evidence type="ECO:0000313" key="4">
    <source>
        <dbReference type="Proteomes" id="UP000294299"/>
    </source>
</evidence>